<name>A0A199VBK5_ANACO</name>
<dbReference type="FunFam" id="2.60.120.920:FF:000043">
    <property type="entry name" value="Protein TRAUCO"/>
    <property type="match status" value="1"/>
</dbReference>
<dbReference type="SUPFAM" id="SSF49899">
    <property type="entry name" value="Concanavalin A-like lectins/glucanases"/>
    <property type="match status" value="1"/>
</dbReference>
<evidence type="ECO:0000256" key="3">
    <source>
        <dbReference type="SAM" id="MobiDB-lite"/>
    </source>
</evidence>
<organism evidence="5 6">
    <name type="scientific">Ananas comosus</name>
    <name type="common">Pineapple</name>
    <name type="synonym">Ananas ananas</name>
    <dbReference type="NCBI Taxonomy" id="4615"/>
    <lineage>
        <taxon>Eukaryota</taxon>
        <taxon>Viridiplantae</taxon>
        <taxon>Streptophyta</taxon>
        <taxon>Embryophyta</taxon>
        <taxon>Tracheophyta</taxon>
        <taxon>Spermatophyta</taxon>
        <taxon>Magnoliopsida</taxon>
        <taxon>Liliopsida</taxon>
        <taxon>Poales</taxon>
        <taxon>Bromeliaceae</taxon>
        <taxon>Bromelioideae</taxon>
        <taxon>Ananas</taxon>
    </lineage>
</organism>
<dbReference type="AlphaFoldDB" id="A0A199VBK5"/>
<reference evidence="5 6" key="1">
    <citation type="journal article" date="2016" name="DNA Res.">
        <title>The draft genome of MD-2 pineapple using hybrid error correction of long reads.</title>
        <authorList>
            <person name="Redwan R.M."/>
            <person name="Saidin A."/>
            <person name="Kumar S.V."/>
        </authorList>
    </citation>
    <scope>NUCLEOTIDE SEQUENCE [LARGE SCALE GENOMIC DNA]</scope>
    <source>
        <strain evidence="6">cv. MD2</strain>
        <tissue evidence="5">Leaf</tissue>
    </source>
</reference>
<feature type="region of interest" description="Disordered" evidence="3">
    <location>
        <begin position="1"/>
        <end position="180"/>
    </location>
</feature>
<evidence type="ECO:0000256" key="2">
    <source>
        <dbReference type="ARBA" id="ARBA00023242"/>
    </source>
</evidence>
<evidence type="ECO:0000259" key="4">
    <source>
        <dbReference type="PROSITE" id="PS50188"/>
    </source>
</evidence>
<dbReference type="Gene3D" id="2.60.120.920">
    <property type="match status" value="1"/>
</dbReference>
<feature type="compositionally biased region" description="Acidic residues" evidence="3">
    <location>
        <begin position="76"/>
        <end position="92"/>
    </location>
</feature>
<comment type="subcellular location">
    <subcellularLocation>
        <location evidence="1">Nucleus</location>
    </subcellularLocation>
</comment>
<dbReference type="CDD" id="cd12872">
    <property type="entry name" value="SPRY_Ash2"/>
    <property type="match status" value="1"/>
</dbReference>
<dbReference type="STRING" id="4615.A0A199VBK5"/>
<sequence>METLPSSYKENDEDEEPMWSDALDPIPSPPSPPPSAAAAAAAAHSPPPPPPPEEHPEPQSNGHAYPAGVDDPPPPSDDDADDPDDDDDDDDSAPARKKQKPLSAFASAAAAAAPPLPAPPSASASASKKPKKKSNNVWTKSTSRKGKKKSKPSPHAPAPEDTVLMTPMPRGFPDRSDDSPDARICLSRIYKAEKVELSDDRLAAGSTKGYRMVRATRGVMDGAWFFEIRIVRLGETGHTRLGWTTDKGDLQAPVGYDGHSYGYRDIDGTKIHKALRDKYGEEAYTEGDVIGCYISLPDGEAYAPKPPHLIWYKGQRYVYSADGKDEPPKVVPGSEISFFKNGICQGVAFTDLFGGRYYPAASMYTLPNQPNCEVRFNFGPDFEFFPQDFGGRPTPRPMIEVPYHGYDCKIDGPAENGVAEKTS</sequence>
<dbReference type="Pfam" id="PF00622">
    <property type="entry name" value="SPRY"/>
    <property type="match status" value="1"/>
</dbReference>
<feature type="domain" description="B30.2/SPRY" evidence="4">
    <location>
        <begin position="164"/>
        <end position="383"/>
    </location>
</feature>
<dbReference type="GO" id="GO:0000976">
    <property type="term" value="F:transcription cis-regulatory region binding"/>
    <property type="evidence" value="ECO:0007669"/>
    <property type="project" value="TreeGrafter"/>
</dbReference>
<dbReference type="InterPro" id="IPR043136">
    <property type="entry name" value="B30.2/SPRY_sf"/>
</dbReference>
<dbReference type="PROSITE" id="PS50188">
    <property type="entry name" value="B302_SPRY"/>
    <property type="match status" value="1"/>
</dbReference>
<evidence type="ECO:0000313" key="6">
    <source>
        <dbReference type="Proteomes" id="UP000092600"/>
    </source>
</evidence>
<dbReference type="InterPro" id="IPR003877">
    <property type="entry name" value="SPRY_dom"/>
</dbReference>
<dbReference type="GO" id="GO:0048188">
    <property type="term" value="C:Set1C/COMPASS complex"/>
    <property type="evidence" value="ECO:0007669"/>
    <property type="project" value="InterPro"/>
</dbReference>
<gene>
    <name evidence="5" type="ORF">ACMD2_06822</name>
</gene>
<proteinExistence type="predicted"/>
<dbReference type="PANTHER" id="PTHR10598">
    <property type="entry name" value="SET1/ASH2 HISTONE METHYLTRANSFERASE COMPLEX SUBUNIT ASH2"/>
    <property type="match status" value="1"/>
</dbReference>
<evidence type="ECO:0000313" key="5">
    <source>
        <dbReference type="EMBL" id="OAY74469.1"/>
    </source>
</evidence>
<feature type="compositionally biased region" description="Low complexity" evidence="3">
    <location>
        <begin position="101"/>
        <end position="113"/>
    </location>
</feature>
<dbReference type="InterPro" id="IPR037353">
    <property type="entry name" value="ASH2"/>
</dbReference>
<evidence type="ECO:0000256" key="1">
    <source>
        <dbReference type="ARBA" id="ARBA00004123"/>
    </source>
</evidence>
<dbReference type="InterPro" id="IPR013320">
    <property type="entry name" value="ConA-like_dom_sf"/>
</dbReference>
<feature type="compositionally biased region" description="Pro residues" evidence="3">
    <location>
        <begin position="26"/>
        <end position="35"/>
    </location>
</feature>
<dbReference type="PANTHER" id="PTHR10598:SF0">
    <property type="entry name" value="SET1_ASH2 HISTONE METHYLTRANSFERASE COMPLEX SUBUNIT ASH2"/>
    <property type="match status" value="1"/>
</dbReference>
<dbReference type="InterPro" id="IPR001870">
    <property type="entry name" value="B30.2/SPRY"/>
</dbReference>
<accession>A0A199VBK5</accession>
<dbReference type="SMART" id="SM00449">
    <property type="entry name" value="SPRY"/>
    <property type="match status" value="1"/>
</dbReference>
<keyword evidence="2" id="KW-0539">Nucleus</keyword>
<protein>
    <submittedName>
        <fullName evidence="5">Protein TRAUCO</fullName>
    </submittedName>
</protein>
<dbReference type="Proteomes" id="UP000092600">
    <property type="component" value="Unassembled WGS sequence"/>
</dbReference>
<comment type="caution">
    <text evidence="5">The sequence shown here is derived from an EMBL/GenBank/DDBJ whole genome shotgun (WGS) entry which is preliminary data.</text>
</comment>
<dbReference type="EMBL" id="LSRQ01002399">
    <property type="protein sequence ID" value="OAY74469.1"/>
    <property type="molecule type" value="Genomic_DNA"/>
</dbReference>
<feature type="compositionally biased region" description="Basic residues" evidence="3">
    <location>
        <begin position="142"/>
        <end position="152"/>
    </location>
</feature>